<proteinExistence type="predicted"/>
<evidence type="ECO:0000313" key="1">
    <source>
        <dbReference type="EMBL" id="KQB83771.1"/>
    </source>
</evidence>
<dbReference type="EMBL" id="LKST01000003">
    <property type="protein sequence ID" value="KQB83771.1"/>
    <property type="molecule type" value="Genomic_DNA"/>
</dbReference>
<name>A0A0Q0UBT8_9CORY</name>
<organism evidence="1 2">
    <name type="scientific">Corynebacterium oculi</name>
    <dbReference type="NCBI Taxonomy" id="1544416"/>
    <lineage>
        <taxon>Bacteria</taxon>
        <taxon>Bacillati</taxon>
        <taxon>Actinomycetota</taxon>
        <taxon>Actinomycetes</taxon>
        <taxon>Mycobacteriales</taxon>
        <taxon>Corynebacteriaceae</taxon>
        <taxon>Corynebacterium</taxon>
    </lineage>
</organism>
<dbReference type="PATRIC" id="fig|1544416.3.peg.1844"/>
<accession>A0A0Q0UBT8</accession>
<protein>
    <submittedName>
        <fullName evidence="1">Uncharacterized protein</fullName>
    </submittedName>
</protein>
<dbReference type="RefSeq" id="WP_055122915.1">
    <property type="nucleotide sequence ID" value="NZ_LKST01000003.1"/>
</dbReference>
<comment type="caution">
    <text evidence="1">The sequence shown here is derived from an EMBL/GenBank/DDBJ whole genome shotgun (WGS) entry which is preliminary data.</text>
</comment>
<dbReference type="OrthoDB" id="4406986at2"/>
<gene>
    <name evidence="1" type="ORF">Cocul_01843</name>
</gene>
<keyword evidence="2" id="KW-1185">Reference proteome</keyword>
<dbReference type="AlphaFoldDB" id="A0A0Q0UBT8"/>
<reference evidence="1 2" key="1">
    <citation type="submission" date="2015-10" db="EMBL/GenBank/DDBJ databases">
        <title>Corynebacteirum lowii and Corynebacterium oculi species nova, derived from human clinical disease and and emended description of Corynebacterium mastiditis.</title>
        <authorList>
            <person name="Bernard K."/>
            <person name="Pacheco A.L."/>
            <person name="Mcdougall C."/>
            <person name="Burtx T."/>
            <person name="Weibe D."/>
            <person name="Tyler S."/>
            <person name="Olson A.B."/>
            <person name="Cnockaert M."/>
            <person name="Eguchi H."/>
            <person name="Kuwahara T."/>
            <person name="Nakayama-Imaohji H."/>
            <person name="Boudewijins M."/>
            <person name="Van Hoecke F."/>
            <person name="Bernier A.-M."/>
            <person name="Vandamme P."/>
        </authorList>
    </citation>
    <scope>NUCLEOTIDE SEQUENCE [LARGE SCALE GENOMIC DNA]</scope>
    <source>
        <strain evidence="1 2">NML 130210</strain>
    </source>
</reference>
<sequence length="107" mass="12216">MNLEIRSRGQNLEGWWEEFNVENAHTADILYAVIAGNAESTSPEFPPEGDPVCLGIYTTQEEAEIAVRPRSQWSARNRQPTSILPFRLGWKRDEFFPDGRPWPPTTA</sequence>
<evidence type="ECO:0000313" key="2">
    <source>
        <dbReference type="Proteomes" id="UP000050517"/>
    </source>
</evidence>
<dbReference type="Proteomes" id="UP000050517">
    <property type="component" value="Unassembled WGS sequence"/>
</dbReference>